<evidence type="ECO:0000256" key="3">
    <source>
        <dbReference type="ARBA" id="ARBA00023125"/>
    </source>
</evidence>
<dbReference type="AlphaFoldDB" id="A0A2I0AFH8"/>
<dbReference type="OrthoDB" id="1908613at2759"/>
<dbReference type="PROSITE" id="PS51294">
    <property type="entry name" value="HTH_MYB"/>
    <property type="match status" value="1"/>
</dbReference>
<dbReference type="GO" id="GO:0005634">
    <property type="term" value="C:nucleus"/>
    <property type="evidence" value="ECO:0007669"/>
    <property type="project" value="UniProtKB-SubCell"/>
</dbReference>
<dbReference type="Gene3D" id="1.10.10.60">
    <property type="entry name" value="Homeodomain-like"/>
    <property type="match status" value="1"/>
</dbReference>
<evidence type="ECO:0000256" key="1">
    <source>
        <dbReference type="ARBA" id="ARBA00004123"/>
    </source>
</evidence>
<dbReference type="InterPro" id="IPR017930">
    <property type="entry name" value="Myb_dom"/>
</dbReference>
<feature type="compositionally biased region" description="Low complexity" evidence="6">
    <location>
        <begin position="234"/>
        <end position="253"/>
    </location>
</feature>
<evidence type="ECO:0000313" key="9">
    <source>
        <dbReference type="Proteomes" id="UP000236161"/>
    </source>
</evidence>
<keyword evidence="2" id="KW-0805">Transcription regulation</keyword>
<dbReference type="Proteomes" id="UP000236161">
    <property type="component" value="Unassembled WGS sequence"/>
</dbReference>
<feature type="domain" description="HTH myb-type" evidence="7">
    <location>
        <begin position="253"/>
        <end position="313"/>
    </location>
</feature>
<reference evidence="8 9" key="1">
    <citation type="journal article" date="2017" name="Nature">
        <title>The Apostasia genome and the evolution of orchids.</title>
        <authorList>
            <person name="Zhang G.Q."/>
            <person name="Liu K.W."/>
            <person name="Li Z."/>
            <person name="Lohaus R."/>
            <person name="Hsiao Y.Y."/>
            <person name="Niu S.C."/>
            <person name="Wang J.Y."/>
            <person name="Lin Y.C."/>
            <person name="Xu Q."/>
            <person name="Chen L.J."/>
            <person name="Yoshida K."/>
            <person name="Fujiwara S."/>
            <person name="Wang Z.W."/>
            <person name="Zhang Y.Q."/>
            <person name="Mitsuda N."/>
            <person name="Wang M."/>
            <person name="Liu G.H."/>
            <person name="Pecoraro L."/>
            <person name="Huang H.X."/>
            <person name="Xiao X.J."/>
            <person name="Lin M."/>
            <person name="Wu X.Y."/>
            <person name="Wu W.L."/>
            <person name="Chen Y.Y."/>
            <person name="Chang S.B."/>
            <person name="Sakamoto S."/>
            <person name="Ohme-Takagi M."/>
            <person name="Yagi M."/>
            <person name="Zeng S.J."/>
            <person name="Shen C.Y."/>
            <person name="Yeh C.M."/>
            <person name="Luo Y.B."/>
            <person name="Tsai W.C."/>
            <person name="Van de Peer Y."/>
            <person name="Liu Z.J."/>
        </authorList>
    </citation>
    <scope>NUCLEOTIDE SEQUENCE [LARGE SCALE GENOMIC DNA]</scope>
    <source>
        <strain evidence="9">cv. Shenzhen</strain>
        <tissue evidence="8">Stem</tissue>
    </source>
</reference>
<keyword evidence="9" id="KW-1185">Reference proteome</keyword>
<keyword evidence="3" id="KW-0238">DNA-binding</keyword>
<proteinExistence type="predicted"/>
<dbReference type="InterPro" id="IPR044787">
    <property type="entry name" value="HHO5-like"/>
</dbReference>
<sequence length="386" mass="42415">MGSLAPELGLDLKLFGESTIDGFLEDEIPGGGTGGRAAKLEGFVRRLEEERRKIEAFKRELPFCMILLTDVIGGLKLELEQCESREHVVPEFISLKSKLEGGEEELGAVKVEKDKEKMDWMSSAQLWSDNCSDESVDCKRDSDEKITGESDVRRDGEVLSLEIKRKSSDAGAFVPFKITPASRKQEEKLGFSLPDLSLVPTMVKASLSPATVEDENHVSSAELKSPLRTPAAASSSSGGTHLGLLTHQQQQQLPRKARRCWSPELHRRFVIALQQLGGAQVATPKQIRELMKIDGLTNDEVKSHLQKYRLHTRRILNSSPRASRPVVMVGGLWVSQRDHCSTSQQSASQSGSPQGPLQLACAAQAISVTGGDSCEDDCKSESYSWK</sequence>
<accession>A0A2I0AFH8</accession>
<evidence type="ECO:0000256" key="2">
    <source>
        <dbReference type="ARBA" id="ARBA00023015"/>
    </source>
</evidence>
<dbReference type="NCBIfam" id="TIGR01557">
    <property type="entry name" value="myb_SHAQKYF"/>
    <property type="match status" value="1"/>
</dbReference>
<dbReference type="Pfam" id="PF00249">
    <property type="entry name" value="Myb_DNA-binding"/>
    <property type="match status" value="1"/>
</dbReference>
<evidence type="ECO:0000256" key="6">
    <source>
        <dbReference type="SAM" id="MobiDB-lite"/>
    </source>
</evidence>
<evidence type="ECO:0000259" key="7">
    <source>
        <dbReference type="PROSITE" id="PS51294"/>
    </source>
</evidence>
<organism evidence="8 9">
    <name type="scientific">Apostasia shenzhenica</name>
    <dbReference type="NCBI Taxonomy" id="1088818"/>
    <lineage>
        <taxon>Eukaryota</taxon>
        <taxon>Viridiplantae</taxon>
        <taxon>Streptophyta</taxon>
        <taxon>Embryophyta</taxon>
        <taxon>Tracheophyta</taxon>
        <taxon>Spermatophyta</taxon>
        <taxon>Magnoliopsida</taxon>
        <taxon>Liliopsida</taxon>
        <taxon>Asparagales</taxon>
        <taxon>Orchidaceae</taxon>
        <taxon>Apostasioideae</taxon>
        <taxon>Apostasia</taxon>
    </lineage>
</organism>
<dbReference type="InterPro" id="IPR009057">
    <property type="entry name" value="Homeodomain-like_sf"/>
</dbReference>
<dbReference type="PANTHER" id="PTHR31003">
    <property type="entry name" value="MYB FAMILY TRANSCRIPTION FACTOR"/>
    <property type="match status" value="1"/>
</dbReference>
<dbReference type="EMBL" id="KZ451982">
    <property type="protein sequence ID" value="PKA54310.1"/>
    <property type="molecule type" value="Genomic_DNA"/>
</dbReference>
<dbReference type="InterPro" id="IPR058673">
    <property type="entry name" value="HHO5-like_N"/>
</dbReference>
<dbReference type="FunFam" id="1.10.10.60:FF:000002">
    <property type="entry name" value="Myb family transcription factor"/>
    <property type="match status" value="1"/>
</dbReference>
<gene>
    <name evidence="8" type="primary">ARR18</name>
    <name evidence="8" type="ORF">AXF42_Ash000143</name>
</gene>
<dbReference type="SUPFAM" id="SSF46689">
    <property type="entry name" value="Homeodomain-like"/>
    <property type="match status" value="1"/>
</dbReference>
<feature type="region of interest" description="Disordered" evidence="6">
    <location>
        <begin position="210"/>
        <end position="253"/>
    </location>
</feature>
<evidence type="ECO:0000256" key="5">
    <source>
        <dbReference type="ARBA" id="ARBA00023242"/>
    </source>
</evidence>
<comment type="subcellular location">
    <subcellularLocation>
        <location evidence="1">Nucleus</location>
    </subcellularLocation>
</comment>
<name>A0A2I0AFH8_9ASPA</name>
<dbReference type="InterPro" id="IPR006447">
    <property type="entry name" value="Myb_dom_plants"/>
</dbReference>
<dbReference type="GO" id="GO:0003677">
    <property type="term" value="F:DNA binding"/>
    <property type="evidence" value="ECO:0007669"/>
    <property type="project" value="UniProtKB-KW"/>
</dbReference>
<keyword evidence="5" id="KW-0539">Nucleus</keyword>
<evidence type="ECO:0000256" key="4">
    <source>
        <dbReference type="ARBA" id="ARBA00023163"/>
    </source>
</evidence>
<keyword evidence="4" id="KW-0804">Transcription</keyword>
<dbReference type="Pfam" id="PF26575">
    <property type="entry name" value="HHO5_N"/>
    <property type="match status" value="1"/>
</dbReference>
<dbReference type="GO" id="GO:0003700">
    <property type="term" value="F:DNA-binding transcription factor activity"/>
    <property type="evidence" value="ECO:0007669"/>
    <property type="project" value="InterPro"/>
</dbReference>
<dbReference type="STRING" id="1088818.A0A2I0AFH8"/>
<dbReference type="InterPro" id="IPR001005">
    <property type="entry name" value="SANT/Myb"/>
</dbReference>
<dbReference type="PANTHER" id="PTHR31003:SF3">
    <property type="entry name" value="HOMEODOMAIN-LIKE SUPERFAMILY PROTEIN-RELATED"/>
    <property type="match status" value="1"/>
</dbReference>
<protein>
    <submittedName>
        <fullName evidence="8">Two-component response regulator ARR18</fullName>
    </submittedName>
</protein>
<evidence type="ECO:0000313" key="8">
    <source>
        <dbReference type="EMBL" id="PKA54310.1"/>
    </source>
</evidence>